<dbReference type="AlphaFoldDB" id="A0A1G8MSY6"/>
<keyword evidence="4" id="KW-1185">Reference proteome</keyword>
<protein>
    <recommendedName>
        <fullName evidence="5">Stage II sporulation protein B</fullName>
    </recommendedName>
</protein>
<evidence type="ECO:0000256" key="2">
    <source>
        <dbReference type="SAM" id="Phobius"/>
    </source>
</evidence>
<sequence length="343" mass="39567">MKKDKPEVSFKINGKKIDLEKEEPKQSEPPEQSDQNLDNIPVADWKEKRAAEEEQAASFWEEDKPKRPSVPYKKIRKKANLPRKPKKPRNYRKSYSFYFITLTVGAVALGLLFGIVMLQLFSKDDASTTAAINRDDQAPPISANFNDSTTMQVIQTGAFTKKEKGLEMQGNFHANGYPAVLTHDGEYYYLFSGVSFNEEGTERLKEYYNSEGLEMYEKTRTMPEPEENEQNDTENTEMLLTSKQLLMNMTNAALLEEKEKSEELLGTLENHLEQTENWKEDKVFADLRNTLEEIKKEWAKNKQTSSTLQELLIEAVLYYEEAVYAHNGEDREEGNSETKQEPQ</sequence>
<evidence type="ECO:0008006" key="5">
    <source>
        <dbReference type="Google" id="ProtNLM"/>
    </source>
</evidence>
<keyword evidence="2" id="KW-0472">Membrane</keyword>
<reference evidence="3 4" key="1">
    <citation type="submission" date="2016-10" db="EMBL/GenBank/DDBJ databases">
        <authorList>
            <person name="de Groot N.N."/>
        </authorList>
    </citation>
    <scope>NUCLEOTIDE SEQUENCE [LARGE SCALE GENOMIC DNA]</scope>
    <source>
        <strain evidence="4">P4B,CCM 7963,CECT 7998,DSM 25260,IBRC-M 10614,KCTC 13821</strain>
    </source>
</reference>
<dbReference type="RefSeq" id="WP_091586842.1">
    <property type="nucleotide sequence ID" value="NZ_FNDU01000010.1"/>
</dbReference>
<feature type="compositionally biased region" description="Basic and acidic residues" evidence="1">
    <location>
        <begin position="15"/>
        <end position="28"/>
    </location>
</feature>
<keyword evidence="2" id="KW-0812">Transmembrane</keyword>
<feature type="transmembrane region" description="Helical" evidence="2">
    <location>
        <begin position="95"/>
        <end position="121"/>
    </location>
</feature>
<keyword evidence="2" id="KW-1133">Transmembrane helix</keyword>
<feature type="compositionally biased region" description="Basic residues" evidence="1">
    <location>
        <begin position="73"/>
        <end position="87"/>
    </location>
</feature>
<dbReference type="STRING" id="930129.SAMN05216352_110155"/>
<dbReference type="OrthoDB" id="2862853at2"/>
<dbReference type="EMBL" id="FNDU01000010">
    <property type="protein sequence ID" value="SDI70420.1"/>
    <property type="molecule type" value="Genomic_DNA"/>
</dbReference>
<dbReference type="Proteomes" id="UP000199017">
    <property type="component" value="Unassembled WGS sequence"/>
</dbReference>
<proteinExistence type="predicted"/>
<feature type="region of interest" description="Disordered" evidence="1">
    <location>
        <begin position="1"/>
        <end position="87"/>
    </location>
</feature>
<evidence type="ECO:0000313" key="4">
    <source>
        <dbReference type="Proteomes" id="UP000199017"/>
    </source>
</evidence>
<name>A0A1G8MSY6_9BACI</name>
<evidence type="ECO:0000256" key="1">
    <source>
        <dbReference type="SAM" id="MobiDB-lite"/>
    </source>
</evidence>
<accession>A0A1G8MSY6</accession>
<organism evidence="3 4">
    <name type="scientific">Alteribacillus bidgolensis</name>
    <dbReference type="NCBI Taxonomy" id="930129"/>
    <lineage>
        <taxon>Bacteria</taxon>
        <taxon>Bacillati</taxon>
        <taxon>Bacillota</taxon>
        <taxon>Bacilli</taxon>
        <taxon>Bacillales</taxon>
        <taxon>Bacillaceae</taxon>
        <taxon>Alteribacillus</taxon>
    </lineage>
</organism>
<gene>
    <name evidence="3" type="ORF">SAMN05216352_110155</name>
</gene>
<evidence type="ECO:0000313" key="3">
    <source>
        <dbReference type="EMBL" id="SDI70420.1"/>
    </source>
</evidence>